<keyword evidence="6" id="KW-1133">Transmembrane helix</keyword>
<dbReference type="Gene3D" id="2.10.25.30">
    <property type="entry name" value="EGF-like, alliinase"/>
    <property type="match status" value="1"/>
</dbReference>
<dbReference type="InterPro" id="IPR037029">
    <property type="entry name" value="Alliinase_N_sf"/>
</dbReference>
<dbReference type="STRING" id="49451.A0A1J6KCK3"/>
<evidence type="ECO:0000256" key="5">
    <source>
        <dbReference type="SAM" id="MobiDB-lite"/>
    </source>
</evidence>
<protein>
    <submittedName>
        <fullName evidence="9">Tryptophan aminotransferase-related protein 3</fullName>
    </submittedName>
</protein>
<feature type="region of interest" description="Disordered" evidence="5">
    <location>
        <begin position="443"/>
        <end position="485"/>
    </location>
</feature>
<dbReference type="InterPro" id="IPR015422">
    <property type="entry name" value="PyrdxlP-dep_Trfase_small"/>
</dbReference>
<reference evidence="9" key="1">
    <citation type="submission" date="2016-11" db="EMBL/GenBank/DDBJ databases">
        <title>The genome of Nicotiana attenuata.</title>
        <authorList>
            <person name="Xu S."/>
            <person name="Brockmoeller T."/>
            <person name="Gaquerel E."/>
            <person name="Navarro A."/>
            <person name="Kuhl H."/>
            <person name="Gase K."/>
            <person name="Ling Z."/>
            <person name="Zhou W."/>
            <person name="Kreitzer C."/>
            <person name="Stanke M."/>
            <person name="Tang H."/>
            <person name="Lyons E."/>
            <person name="Pandey P."/>
            <person name="Pandey S.P."/>
            <person name="Timmermann B."/>
            <person name="Baldwin I.T."/>
        </authorList>
    </citation>
    <scope>NUCLEOTIDE SEQUENCE [LARGE SCALE GENOMIC DNA]</scope>
    <source>
        <strain evidence="9">UT</strain>
    </source>
</reference>
<feature type="domain" description="Alliinase EGF-like" evidence="7">
    <location>
        <begin position="48"/>
        <end position="102"/>
    </location>
</feature>
<dbReference type="InterPro" id="IPR015424">
    <property type="entry name" value="PyrdxlP-dep_Trfase"/>
</dbReference>
<keyword evidence="3 9" id="KW-0808">Transferase</keyword>
<dbReference type="InterPro" id="IPR015421">
    <property type="entry name" value="PyrdxlP-dep_Trfase_major"/>
</dbReference>
<feature type="transmembrane region" description="Helical" evidence="6">
    <location>
        <begin position="9"/>
        <end position="27"/>
    </location>
</feature>
<evidence type="ECO:0000256" key="6">
    <source>
        <dbReference type="SAM" id="Phobius"/>
    </source>
</evidence>
<organism evidence="9 10">
    <name type="scientific">Nicotiana attenuata</name>
    <name type="common">Coyote tobacco</name>
    <dbReference type="NCBI Taxonomy" id="49451"/>
    <lineage>
        <taxon>Eukaryota</taxon>
        <taxon>Viridiplantae</taxon>
        <taxon>Streptophyta</taxon>
        <taxon>Embryophyta</taxon>
        <taxon>Tracheophyta</taxon>
        <taxon>Spermatophyta</taxon>
        <taxon>Magnoliopsida</taxon>
        <taxon>eudicotyledons</taxon>
        <taxon>Gunneridae</taxon>
        <taxon>Pentapetalae</taxon>
        <taxon>asterids</taxon>
        <taxon>lamiids</taxon>
        <taxon>Solanales</taxon>
        <taxon>Solanaceae</taxon>
        <taxon>Nicotianoideae</taxon>
        <taxon>Nicotianeae</taxon>
        <taxon>Nicotiana</taxon>
    </lineage>
</organism>
<dbReference type="GO" id="GO:0016846">
    <property type="term" value="F:carbon-sulfur lyase activity"/>
    <property type="evidence" value="ECO:0007669"/>
    <property type="project" value="InterPro"/>
</dbReference>
<evidence type="ECO:0000256" key="2">
    <source>
        <dbReference type="ARBA" id="ARBA00006312"/>
    </source>
</evidence>
<evidence type="ECO:0000256" key="3">
    <source>
        <dbReference type="ARBA" id="ARBA00022576"/>
    </source>
</evidence>
<dbReference type="Pfam" id="PF04863">
    <property type="entry name" value="EGF_alliinase"/>
    <property type="match status" value="1"/>
</dbReference>
<dbReference type="Gramene" id="OIT27821">
    <property type="protein sequence ID" value="OIT27821"/>
    <property type="gene ID" value="A4A49_29561"/>
</dbReference>
<keyword evidence="6" id="KW-0472">Membrane</keyword>
<dbReference type="GO" id="GO:0006520">
    <property type="term" value="P:amino acid metabolic process"/>
    <property type="evidence" value="ECO:0007669"/>
    <property type="project" value="TreeGrafter"/>
</dbReference>
<dbReference type="InterPro" id="IPR006947">
    <property type="entry name" value="EGF_alliinase"/>
</dbReference>
<evidence type="ECO:0000256" key="4">
    <source>
        <dbReference type="ARBA" id="ARBA00022898"/>
    </source>
</evidence>
<dbReference type="PANTHER" id="PTHR43795:SF20">
    <property type="entry name" value="TRYPTOPHAN AMINOTRANSFERASE-RELATED PROTEIN 3"/>
    <property type="match status" value="1"/>
</dbReference>
<accession>A0A1J6KCK3</accession>
<dbReference type="AlphaFoldDB" id="A0A1J6KCK3"/>
<dbReference type="SUPFAM" id="SSF53383">
    <property type="entry name" value="PLP-dependent transferases"/>
    <property type="match status" value="1"/>
</dbReference>
<dbReference type="EMBL" id="MJEQ01002266">
    <property type="protein sequence ID" value="OIT27821.1"/>
    <property type="molecule type" value="Genomic_DNA"/>
</dbReference>
<keyword evidence="3 9" id="KW-0032">Aminotransferase</keyword>
<keyword evidence="10" id="KW-1185">Reference proteome</keyword>
<dbReference type="OMA" id="ECYTCYT"/>
<comment type="similarity">
    <text evidence="2">Belongs to the alliinase family.</text>
</comment>
<dbReference type="SMR" id="A0A1J6KCK3"/>
<dbReference type="Proteomes" id="UP000187609">
    <property type="component" value="Unassembled WGS sequence"/>
</dbReference>
<evidence type="ECO:0000313" key="9">
    <source>
        <dbReference type="EMBL" id="OIT27821.1"/>
    </source>
</evidence>
<evidence type="ECO:0000256" key="1">
    <source>
        <dbReference type="ARBA" id="ARBA00001933"/>
    </source>
</evidence>
<keyword evidence="6" id="KW-0812">Transmembrane</keyword>
<dbReference type="PANTHER" id="PTHR43795">
    <property type="entry name" value="BIFUNCTIONAL ASPARTATE AMINOTRANSFERASE AND GLUTAMATE/ASPARTATE-PREPHENATE AMINOTRANSFERASE-RELATED"/>
    <property type="match status" value="1"/>
</dbReference>
<name>A0A1J6KCK3_NICAT</name>
<feature type="domain" description="Alliinase C-terminal" evidence="8">
    <location>
        <begin position="109"/>
        <end position="403"/>
    </location>
</feature>
<dbReference type="InterPro" id="IPR006948">
    <property type="entry name" value="Alliinase_C"/>
</dbReference>
<comment type="cofactor">
    <cofactor evidence="1">
        <name>pyridoxal 5'-phosphate</name>
        <dbReference type="ChEBI" id="CHEBI:597326"/>
    </cofactor>
</comment>
<dbReference type="Pfam" id="PF04864">
    <property type="entry name" value="Alliinase_C"/>
    <property type="match status" value="1"/>
</dbReference>
<keyword evidence="4" id="KW-0663">Pyridoxal phosphate</keyword>
<proteinExistence type="inferred from homology"/>
<evidence type="ECO:0000259" key="7">
    <source>
        <dbReference type="Pfam" id="PF04863"/>
    </source>
</evidence>
<dbReference type="GO" id="GO:0008483">
    <property type="term" value="F:transaminase activity"/>
    <property type="evidence" value="ECO:0007669"/>
    <property type="project" value="UniProtKB-KW"/>
</dbReference>
<evidence type="ECO:0000259" key="8">
    <source>
        <dbReference type="Pfam" id="PF04864"/>
    </source>
</evidence>
<comment type="caution">
    <text evidence="9">The sequence shown here is derived from an EMBL/GenBank/DDBJ whole genome shotgun (WGS) entry which is preliminary data.</text>
</comment>
<gene>
    <name evidence="9" type="primary">TAR3_0</name>
    <name evidence="9" type="ORF">A4A49_29561</name>
</gene>
<evidence type="ECO:0000313" key="10">
    <source>
        <dbReference type="Proteomes" id="UP000187609"/>
    </source>
</evidence>
<feature type="compositionally biased region" description="Low complexity" evidence="5">
    <location>
        <begin position="464"/>
        <end position="473"/>
    </location>
</feature>
<dbReference type="InterPro" id="IPR050478">
    <property type="entry name" value="Ethylene_sulfur-biosynth"/>
</dbReference>
<dbReference type="Gene3D" id="3.40.640.10">
    <property type="entry name" value="Type I PLP-dependent aspartate aminotransferase-like (Major domain)"/>
    <property type="match status" value="1"/>
</dbReference>
<dbReference type="Gene3D" id="3.90.1150.10">
    <property type="entry name" value="Aspartate Aminotransferase, domain 1"/>
    <property type="match status" value="1"/>
</dbReference>
<sequence length="485" mass="54607">MAKIQRCNYVMYLLVLILLTMNIFFFIKELESKSKCREQEKKNQGKLSWSQKAAEEAEAVASISCSGHGKAYLDGLIVDGIPTCECYTCYTGPDCSLLIPNCSANAFGWDPLFYEPFWMENAESSAVVIAGWHRMAYSFPDPTSHLSQELEKTIRKLHSNAKNAITDGRYIAIGVGASRLLNAVVHSLSMENYSSSPYPAKFYAKPPHYPFYKLQTDYLQTRHYEFIGDPSMLNNSDNIGGDVFEFVTSPSNPEGNLEGPVLKGGPNVKYIFDRVYYWPQFTAIPAPADDDLMIFSLSKLTGHAGTRLGWAVVKDVNVYNRMKEYIHQADMEMSKDTLLRALTILRVVNEGDGKKFFNFAHEILRDRWEKISHIFSFSKRFSIQHIPTQYCTFLDRAREPSPETMFSSHPITTPSIFDLLQPPSPPVPLLVPAQIVNKIPSSEIVNTPNSSSISSSSTEAAANDDQLQPTTQTVDDDDQHNKKKQ</sequence>